<organism evidence="4 5">
    <name type="scientific">Hymenobacter saemangeumensis</name>
    <dbReference type="NCBI Taxonomy" id="1084522"/>
    <lineage>
        <taxon>Bacteria</taxon>
        <taxon>Pseudomonadati</taxon>
        <taxon>Bacteroidota</taxon>
        <taxon>Cytophagia</taxon>
        <taxon>Cytophagales</taxon>
        <taxon>Hymenobacteraceae</taxon>
        <taxon>Hymenobacter</taxon>
    </lineage>
</organism>
<evidence type="ECO:0000259" key="3">
    <source>
        <dbReference type="Pfam" id="PF16344"/>
    </source>
</evidence>
<dbReference type="InterPro" id="IPR032508">
    <property type="entry name" value="FecR_C"/>
</dbReference>
<dbReference type="InterPro" id="IPR012373">
    <property type="entry name" value="Ferrdict_sens_TM"/>
</dbReference>
<feature type="domain" description="Protein FecR C-terminal" evidence="3">
    <location>
        <begin position="296"/>
        <end position="351"/>
    </location>
</feature>
<feature type="domain" description="FecR protein" evidence="2">
    <location>
        <begin position="155"/>
        <end position="243"/>
    </location>
</feature>
<dbReference type="Pfam" id="PF04773">
    <property type="entry name" value="FecR"/>
    <property type="match status" value="1"/>
</dbReference>
<dbReference type="PANTHER" id="PTHR30273">
    <property type="entry name" value="PERIPLASMIC SIGNAL SENSOR AND SIGMA FACTOR ACTIVATOR FECR-RELATED"/>
    <property type="match status" value="1"/>
</dbReference>
<dbReference type="RefSeq" id="WP_345236862.1">
    <property type="nucleotide sequence ID" value="NZ_BAABGZ010000063.1"/>
</dbReference>
<dbReference type="InterPro" id="IPR006860">
    <property type="entry name" value="FecR"/>
</dbReference>
<evidence type="ECO:0008006" key="6">
    <source>
        <dbReference type="Google" id="ProtNLM"/>
    </source>
</evidence>
<evidence type="ECO:0000313" key="5">
    <source>
        <dbReference type="Proteomes" id="UP001501153"/>
    </source>
</evidence>
<dbReference type="Gene3D" id="2.60.120.1440">
    <property type="match status" value="1"/>
</dbReference>
<accession>A0ABP8IKZ8</accession>
<feature type="compositionally biased region" description="Low complexity" evidence="1">
    <location>
        <begin position="89"/>
        <end position="106"/>
    </location>
</feature>
<dbReference type="Pfam" id="PF16344">
    <property type="entry name" value="FecR_C"/>
    <property type="match status" value="1"/>
</dbReference>
<proteinExistence type="predicted"/>
<feature type="region of interest" description="Disordered" evidence="1">
    <location>
        <begin position="89"/>
        <end position="112"/>
    </location>
</feature>
<reference evidence="5" key="1">
    <citation type="journal article" date="2019" name="Int. J. Syst. Evol. Microbiol.">
        <title>The Global Catalogue of Microorganisms (GCM) 10K type strain sequencing project: providing services to taxonomists for standard genome sequencing and annotation.</title>
        <authorList>
            <consortium name="The Broad Institute Genomics Platform"/>
            <consortium name="The Broad Institute Genome Sequencing Center for Infectious Disease"/>
            <person name="Wu L."/>
            <person name="Ma J."/>
        </authorList>
    </citation>
    <scope>NUCLEOTIDE SEQUENCE [LARGE SCALE GENOMIC DNA]</scope>
    <source>
        <strain evidence="5">JCM 17923</strain>
    </source>
</reference>
<evidence type="ECO:0000256" key="1">
    <source>
        <dbReference type="SAM" id="MobiDB-lite"/>
    </source>
</evidence>
<sequence length="376" mass="39686">MPHRYPDPADAPWDLLARHLAAEATAGEQDRLRQWLHADPLHLQVLTTVTRAWERAGEKAPAPVVFTPADVEAAWQRFRPMMGEVAPPRAVAEPAAPARPEAVARPTGTGQGSWQPTLLRVAAALVLMAGGAYALSRGVFSAKTEAVAASFASGSQRRFVRLPDGSTAWLNAHSRLSYGNAGPGRPRAVQLAGEAFFEVKPNPRQPFLVSSPTARVRVTGTAFNVRAYAAEDSVEVSVTHGRVWVSRLAGPADSVLLTAGLRTALRAADAPGSIAAPLRSSPAADANFRAWQTDTLRFQDAPVAQVLRTLRAAYGTRVHLADAGLGRCRFTGTFAHPRPAQVLAVLAVATGSTAEAAEAGGYVLRGPGCAEVPSGQ</sequence>
<gene>
    <name evidence="4" type="ORF">GCM10023185_29520</name>
</gene>
<protein>
    <recommendedName>
        <fullName evidence="6">DUF4974 domain-containing protein</fullName>
    </recommendedName>
</protein>
<dbReference type="EMBL" id="BAABGZ010000063">
    <property type="protein sequence ID" value="GAA4362005.1"/>
    <property type="molecule type" value="Genomic_DNA"/>
</dbReference>
<dbReference type="Gene3D" id="3.55.50.30">
    <property type="match status" value="1"/>
</dbReference>
<dbReference type="PIRSF" id="PIRSF018266">
    <property type="entry name" value="FecR"/>
    <property type="match status" value="1"/>
</dbReference>
<comment type="caution">
    <text evidence="4">The sequence shown here is derived from an EMBL/GenBank/DDBJ whole genome shotgun (WGS) entry which is preliminary data.</text>
</comment>
<name>A0ABP8IKZ8_9BACT</name>
<keyword evidence="5" id="KW-1185">Reference proteome</keyword>
<dbReference type="Proteomes" id="UP001501153">
    <property type="component" value="Unassembled WGS sequence"/>
</dbReference>
<evidence type="ECO:0000313" key="4">
    <source>
        <dbReference type="EMBL" id="GAA4362005.1"/>
    </source>
</evidence>
<evidence type="ECO:0000259" key="2">
    <source>
        <dbReference type="Pfam" id="PF04773"/>
    </source>
</evidence>
<dbReference type="PANTHER" id="PTHR30273:SF2">
    <property type="entry name" value="PROTEIN FECR"/>
    <property type="match status" value="1"/>
</dbReference>